<dbReference type="Proteomes" id="UP000019380">
    <property type="component" value="Unassembled WGS sequence"/>
</dbReference>
<evidence type="ECO:0000313" key="2">
    <source>
        <dbReference type="Proteomes" id="UP000019380"/>
    </source>
</evidence>
<comment type="caution">
    <text evidence="1">The sequence shown here is derived from an EMBL/GenBank/DDBJ whole genome shotgun (WGS) entry which is preliminary data.</text>
</comment>
<proteinExistence type="predicted"/>
<dbReference type="AlphaFoldDB" id="W6P604"/>
<accession>W6P604</accession>
<reference evidence="1 2" key="1">
    <citation type="submission" date="2013-12" db="EMBL/GenBank/DDBJ databases">
        <title>Improved hybrid genome assemblies of Bacteroides xylanisolvens SD CC 1b and Bacteroides xylanisolvens SD CC 2a using Illumina and 454 Sequencing.</title>
        <authorList>
            <person name="Ramaraj T."/>
            <person name="Sundararajan A."/>
            <person name="Mudge J."/>
            <person name="Schilkey F.D."/>
            <person name="Delvecchio V."/>
            <person name="Donlon M."/>
            <person name="Ziemer C."/>
        </authorList>
    </citation>
    <scope>NUCLEOTIDE SEQUENCE [LARGE SCALE GENOMIC DNA]</scope>
</reference>
<gene>
    <name evidence="1" type="ORF">BN890_10100</name>
</gene>
<name>W6P604_9BACE</name>
<sequence length="39" mass="4629">MAYFHKKDVLRKEKGGNIVQYLQIMLSFVPTTIKRFITI</sequence>
<dbReference type="EMBL" id="CBXG010000014">
    <property type="protein sequence ID" value="CDM03457.1"/>
    <property type="molecule type" value="Genomic_DNA"/>
</dbReference>
<evidence type="ECO:0000313" key="1">
    <source>
        <dbReference type="EMBL" id="CDM03457.1"/>
    </source>
</evidence>
<protein>
    <submittedName>
        <fullName evidence="1">Uncharacterized protein</fullName>
    </submittedName>
</protein>
<organism evidence="1 2">
    <name type="scientific">Bacteroides xylanisolvens SD CC 1b</name>
    <dbReference type="NCBI Taxonomy" id="702447"/>
    <lineage>
        <taxon>Bacteria</taxon>
        <taxon>Pseudomonadati</taxon>
        <taxon>Bacteroidota</taxon>
        <taxon>Bacteroidia</taxon>
        <taxon>Bacteroidales</taxon>
        <taxon>Bacteroidaceae</taxon>
        <taxon>Bacteroides</taxon>
    </lineage>
</organism>